<proteinExistence type="predicted"/>
<evidence type="ECO:0000313" key="6">
    <source>
        <dbReference type="EMBL" id="MBD3326366.1"/>
    </source>
</evidence>
<dbReference type="InterPro" id="IPR003593">
    <property type="entry name" value="AAA+_ATPase"/>
</dbReference>
<dbReference type="PANTHER" id="PTHR42939">
    <property type="entry name" value="ABC TRANSPORTER ATP-BINDING PROTEIN ALBC-RELATED"/>
    <property type="match status" value="1"/>
</dbReference>
<keyword evidence="4 6" id="KW-0067">ATP-binding</keyword>
<dbReference type="Proteomes" id="UP000649604">
    <property type="component" value="Unassembled WGS sequence"/>
</dbReference>
<keyword evidence="1" id="KW-0813">Transport</keyword>
<reference evidence="6" key="1">
    <citation type="submission" date="2019-11" db="EMBL/GenBank/DDBJ databases">
        <title>Microbial mats filling the niche in hypersaline microbial mats.</title>
        <authorList>
            <person name="Wong H.L."/>
            <person name="Macleod F.I."/>
            <person name="White R.A. III"/>
            <person name="Burns B.P."/>
        </authorList>
    </citation>
    <scope>NUCLEOTIDE SEQUENCE</scope>
    <source>
        <strain evidence="6">Rbin_158</strain>
    </source>
</reference>
<feature type="domain" description="ABC transporter" evidence="5">
    <location>
        <begin position="16"/>
        <end position="244"/>
    </location>
</feature>
<sequence>MDSNPVGEPIVATPIIEIHHLSKHYGKTEALREVTLSVATGTFLLMFGPNGSGKTTLIRILATLSQPTSGSVRLDGLDPQTHGDEVRQRIGVISHNSFLYPSLTAEENLQFYGKMFGLEHLQARLEQLLQQVGLLSRRHDPVRTFSRGMQQRLSIARALLHNPAIVLFDEPYSGLDVAAITMLRQLLDTFHAEGRTILLTTHDYQRDTEHCDQLVILVKGNLTYTGTPDSISADEIHHLLMDQV</sequence>
<evidence type="ECO:0000256" key="3">
    <source>
        <dbReference type="ARBA" id="ARBA00022748"/>
    </source>
</evidence>
<accession>A0A9D5JZ10</accession>
<dbReference type="GO" id="GO:0017004">
    <property type="term" value="P:cytochrome complex assembly"/>
    <property type="evidence" value="ECO:0007669"/>
    <property type="project" value="UniProtKB-KW"/>
</dbReference>
<gene>
    <name evidence="6" type="primary">ccmA</name>
    <name evidence="6" type="ORF">GF339_17405</name>
</gene>
<keyword evidence="2" id="KW-0547">Nucleotide-binding</keyword>
<dbReference type="PROSITE" id="PS50893">
    <property type="entry name" value="ABC_TRANSPORTER_2"/>
    <property type="match status" value="1"/>
</dbReference>
<dbReference type="CDD" id="cd03230">
    <property type="entry name" value="ABC_DR_subfamily_A"/>
    <property type="match status" value="1"/>
</dbReference>
<dbReference type="NCBIfam" id="TIGR01189">
    <property type="entry name" value="ccmA"/>
    <property type="match status" value="1"/>
</dbReference>
<evidence type="ECO:0000313" key="7">
    <source>
        <dbReference type="Proteomes" id="UP000649604"/>
    </source>
</evidence>
<dbReference type="EMBL" id="WJJP01000568">
    <property type="protein sequence ID" value="MBD3326366.1"/>
    <property type="molecule type" value="Genomic_DNA"/>
</dbReference>
<keyword evidence="3" id="KW-0201">Cytochrome c-type biogenesis</keyword>
<evidence type="ECO:0000259" key="5">
    <source>
        <dbReference type="PROSITE" id="PS50893"/>
    </source>
</evidence>
<dbReference type="InterPro" id="IPR051782">
    <property type="entry name" value="ABC_Transporter_VariousFunc"/>
</dbReference>
<comment type="caution">
    <text evidence="6">The sequence shown here is derived from an EMBL/GenBank/DDBJ whole genome shotgun (WGS) entry which is preliminary data.</text>
</comment>
<dbReference type="InterPro" id="IPR027417">
    <property type="entry name" value="P-loop_NTPase"/>
</dbReference>
<dbReference type="SUPFAM" id="SSF52540">
    <property type="entry name" value="P-loop containing nucleoside triphosphate hydrolases"/>
    <property type="match status" value="1"/>
</dbReference>
<dbReference type="SMART" id="SM00382">
    <property type="entry name" value="AAA"/>
    <property type="match status" value="1"/>
</dbReference>
<protein>
    <submittedName>
        <fullName evidence="6">Heme ABC exporter ATP-binding protein CcmA</fullName>
    </submittedName>
</protein>
<name>A0A9D5JZ10_9BACT</name>
<evidence type="ECO:0000256" key="1">
    <source>
        <dbReference type="ARBA" id="ARBA00022448"/>
    </source>
</evidence>
<evidence type="ECO:0000256" key="4">
    <source>
        <dbReference type="ARBA" id="ARBA00022840"/>
    </source>
</evidence>
<dbReference type="InterPro" id="IPR003439">
    <property type="entry name" value="ABC_transporter-like_ATP-bd"/>
</dbReference>
<dbReference type="GO" id="GO:0005524">
    <property type="term" value="F:ATP binding"/>
    <property type="evidence" value="ECO:0007669"/>
    <property type="project" value="UniProtKB-KW"/>
</dbReference>
<dbReference type="Pfam" id="PF00005">
    <property type="entry name" value="ABC_tran"/>
    <property type="match status" value="1"/>
</dbReference>
<dbReference type="InterPro" id="IPR005895">
    <property type="entry name" value="ABC_transptr_haem_export_CcmA"/>
</dbReference>
<evidence type="ECO:0000256" key="2">
    <source>
        <dbReference type="ARBA" id="ARBA00022741"/>
    </source>
</evidence>
<dbReference type="PANTHER" id="PTHR42939:SF1">
    <property type="entry name" value="ABC TRANSPORTER ATP-BINDING PROTEIN ALBC-RELATED"/>
    <property type="match status" value="1"/>
</dbReference>
<dbReference type="Gene3D" id="3.40.50.300">
    <property type="entry name" value="P-loop containing nucleotide triphosphate hydrolases"/>
    <property type="match status" value="1"/>
</dbReference>
<dbReference type="AlphaFoldDB" id="A0A9D5JZ10"/>
<organism evidence="6 7">
    <name type="scientific">candidate division KSB3 bacterium</name>
    <dbReference type="NCBI Taxonomy" id="2044937"/>
    <lineage>
        <taxon>Bacteria</taxon>
        <taxon>candidate division KSB3</taxon>
    </lineage>
</organism>
<dbReference type="GO" id="GO:0022857">
    <property type="term" value="F:transmembrane transporter activity"/>
    <property type="evidence" value="ECO:0007669"/>
    <property type="project" value="InterPro"/>
</dbReference>
<dbReference type="GO" id="GO:0016887">
    <property type="term" value="F:ATP hydrolysis activity"/>
    <property type="evidence" value="ECO:0007669"/>
    <property type="project" value="InterPro"/>
</dbReference>